<gene>
    <name evidence="2" type="ORF">JIN84_20580</name>
</gene>
<dbReference type="InterPro" id="IPR054209">
    <property type="entry name" value="DUF6916"/>
</dbReference>
<evidence type="ECO:0000313" key="3">
    <source>
        <dbReference type="Proteomes" id="UP000600139"/>
    </source>
</evidence>
<feature type="domain" description="DUF6916" evidence="1">
    <location>
        <begin position="18"/>
        <end position="107"/>
    </location>
</feature>
<dbReference type="Pfam" id="PF21880">
    <property type="entry name" value="DUF6916"/>
    <property type="match status" value="1"/>
</dbReference>
<dbReference type="Proteomes" id="UP000600139">
    <property type="component" value="Unassembled WGS sequence"/>
</dbReference>
<sequence length="115" mass="13048">MVSVILEVPKPEEPARFLRLETFAPFVGDEFNLSRGNDRVTMRLAEASPVGGHRPVECEKFSLIFTAGPERPLQQGIHGFRHETLGDFELFITPVMSPDHDLNWYEASINREIVP</sequence>
<organism evidence="2 3">
    <name type="scientific">Luteolibacter yonseiensis</name>
    <dbReference type="NCBI Taxonomy" id="1144680"/>
    <lineage>
        <taxon>Bacteria</taxon>
        <taxon>Pseudomonadati</taxon>
        <taxon>Verrucomicrobiota</taxon>
        <taxon>Verrucomicrobiia</taxon>
        <taxon>Verrucomicrobiales</taxon>
        <taxon>Verrucomicrobiaceae</taxon>
        <taxon>Luteolibacter</taxon>
    </lineage>
</organism>
<evidence type="ECO:0000259" key="1">
    <source>
        <dbReference type="Pfam" id="PF21880"/>
    </source>
</evidence>
<protein>
    <recommendedName>
        <fullName evidence="1">DUF6916 domain-containing protein</fullName>
    </recommendedName>
</protein>
<keyword evidence="3" id="KW-1185">Reference proteome</keyword>
<dbReference type="RefSeq" id="WP_200352986.1">
    <property type="nucleotide sequence ID" value="NZ_JAENIK010000013.1"/>
</dbReference>
<accession>A0A934VDH5</accession>
<dbReference type="AlphaFoldDB" id="A0A934VDH5"/>
<reference evidence="2" key="1">
    <citation type="submission" date="2021-01" db="EMBL/GenBank/DDBJ databases">
        <title>Modified the classification status of verrucomicrobia.</title>
        <authorList>
            <person name="Feng X."/>
        </authorList>
    </citation>
    <scope>NUCLEOTIDE SEQUENCE</scope>
    <source>
        <strain evidence="2">JCM 18052</strain>
    </source>
</reference>
<proteinExistence type="predicted"/>
<dbReference type="EMBL" id="JAENIK010000013">
    <property type="protein sequence ID" value="MBK1818031.1"/>
    <property type="molecule type" value="Genomic_DNA"/>
</dbReference>
<evidence type="ECO:0000313" key="2">
    <source>
        <dbReference type="EMBL" id="MBK1818031.1"/>
    </source>
</evidence>
<name>A0A934VDH5_9BACT</name>
<comment type="caution">
    <text evidence="2">The sequence shown here is derived from an EMBL/GenBank/DDBJ whole genome shotgun (WGS) entry which is preliminary data.</text>
</comment>